<evidence type="ECO:0000313" key="2">
    <source>
        <dbReference type="Proteomes" id="UP000294257"/>
    </source>
</evidence>
<keyword evidence="2" id="KW-1185">Reference proteome</keyword>
<dbReference type="Proteomes" id="UP000294257">
    <property type="component" value="Unassembled WGS sequence"/>
</dbReference>
<gene>
    <name evidence="1" type="ORF">EV193_10567</name>
</gene>
<evidence type="ECO:0000313" key="1">
    <source>
        <dbReference type="EMBL" id="RZS37512.1"/>
    </source>
</evidence>
<reference evidence="1 2" key="1">
    <citation type="submission" date="2019-02" db="EMBL/GenBank/DDBJ databases">
        <title>Genomic Encyclopedia of Type Strains, Phase IV (KMG-IV): sequencing the most valuable type-strain genomes for metagenomic binning, comparative biology and taxonomic classification.</title>
        <authorList>
            <person name="Goeker M."/>
        </authorList>
    </citation>
    <scope>NUCLEOTIDE SEQUENCE [LARGE SCALE GENOMIC DNA]</scope>
    <source>
        <strain evidence="1 2">DSM 101727</strain>
    </source>
</reference>
<proteinExistence type="predicted"/>
<name>A0A4Q7KQC9_9PSEU</name>
<dbReference type="EMBL" id="SGWQ01000005">
    <property type="protein sequence ID" value="RZS37512.1"/>
    <property type="molecule type" value="Genomic_DNA"/>
</dbReference>
<dbReference type="AlphaFoldDB" id="A0A4Q7KQC9"/>
<protein>
    <submittedName>
        <fullName evidence="1">Uncharacterized protein</fullName>
    </submittedName>
</protein>
<sequence length="143" mass="15754">MRDGNWWLGVIQSATHPATQDGPHRAHWARFVAAALATARATGELDEREVLVRQANLCLVLARDGRLEEIADTLRPDDAARDCLAYAASISDDPPATDKIEAMRRLRRIRNVMAPAVALVDHVTDDDLRDQLAGWTNVLPGLP</sequence>
<comment type="caution">
    <text evidence="1">The sequence shown here is derived from an EMBL/GenBank/DDBJ whole genome shotgun (WGS) entry which is preliminary data.</text>
</comment>
<accession>A0A4Q7KQC9</accession>
<dbReference type="OrthoDB" id="3627501at2"/>
<dbReference type="RefSeq" id="WP_130345007.1">
    <property type="nucleotide sequence ID" value="NZ_SGWQ01000005.1"/>
</dbReference>
<organism evidence="1 2">
    <name type="scientific">Herbihabitans rhizosphaerae</name>
    <dbReference type="NCBI Taxonomy" id="1872711"/>
    <lineage>
        <taxon>Bacteria</taxon>
        <taxon>Bacillati</taxon>
        <taxon>Actinomycetota</taxon>
        <taxon>Actinomycetes</taxon>
        <taxon>Pseudonocardiales</taxon>
        <taxon>Pseudonocardiaceae</taxon>
        <taxon>Herbihabitans</taxon>
    </lineage>
</organism>